<name>A0A1M7S1E1_9SPHN</name>
<evidence type="ECO:0000256" key="1">
    <source>
        <dbReference type="ARBA" id="ARBA00004141"/>
    </source>
</evidence>
<dbReference type="InterPro" id="IPR038330">
    <property type="entry name" value="TspO/MBR-related_sf"/>
</dbReference>
<evidence type="ECO:0000256" key="3">
    <source>
        <dbReference type="ARBA" id="ARBA00022692"/>
    </source>
</evidence>
<gene>
    <name evidence="7" type="ORF">SAMN02745193_00742</name>
</gene>
<feature type="transmembrane region" description="Helical" evidence="6">
    <location>
        <begin position="57"/>
        <end position="80"/>
    </location>
</feature>
<dbReference type="GO" id="GO:0033013">
    <property type="term" value="P:tetrapyrrole metabolic process"/>
    <property type="evidence" value="ECO:0007669"/>
    <property type="project" value="UniProtKB-ARBA"/>
</dbReference>
<keyword evidence="4 6" id="KW-1133">Transmembrane helix</keyword>
<keyword evidence="3 6" id="KW-0812">Transmembrane</keyword>
<proteinExistence type="inferred from homology"/>
<dbReference type="Pfam" id="PF03073">
    <property type="entry name" value="TspO_MBR"/>
    <property type="match status" value="1"/>
</dbReference>
<dbReference type="OrthoDB" id="9795496at2"/>
<accession>A0A1M7S1E1</accession>
<keyword evidence="5 6" id="KW-0472">Membrane</keyword>
<dbReference type="PANTHER" id="PTHR10057">
    <property type="entry name" value="PERIPHERAL-TYPE BENZODIAZEPINE RECEPTOR"/>
    <property type="match status" value="1"/>
</dbReference>
<feature type="transmembrane region" description="Helical" evidence="6">
    <location>
        <begin position="114"/>
        <end position="134"/>
    </location>
</feature>
<evidence type="ECO:0000256" key="4">
    <source>
        <dbReference type="ARBA" id="ARBA00022989"/>
    </source>
</evidence>
<dbReference type="PANTHER" id="PTHR10057:SF0">
    <property type="entry name" value="TRANSLOCATOR PROTEIN"/>
    <property type="match status" value="1"/>
</dbReference>
<reference evidence="8" key="1">
    <citation type="submission" date="2016-12" db="EMBL/GenBank/DDBJ databases">
        <authorList>
            <person name="Varghese N."/>
            <person name="Submissions S."/>
        </authorList>
    </citation>
    <scope>NUCLEOTIDE SEQUENCE [LARGE SCALE GENOMIC DNA]</scope>
    <source>
        <strain evidence="8">DSM 11032</strain>
    </source>
</reference>
<feature type="transmembrane region" description="Helical" evidence="6">
    <location>
        <begin position="87"/>
        <end position="108"/>
    </location>
</feature>
<dbReference type="EMBL" id="FRDF01000004">
    <property type="protein sequence ID" value="SHN52281.1"/>
    <property type="molecule type" value="Genomic_DNA"/>
</dbReference>
<dbReference type="FunFam" id="1.20.1260.100:FF:000001">
    <property type="entry name" value="translocator protein 2"/>
    <property type="match status" value="1"/>
</dbReference>
<dbReference type="RefSeq" id="WP_072673325.1">
    <property type="nucleotide sequence ID" value="NZ_FRDF01000004.1"/>
</dbReference>
<sequence>MNILASKAQLRASFLRWALFLVPLILLIGFAAGQLGGPDTPWFAGLAKPAIYPPPAAFGIVWSILFVMIGLSLALVASAWGAPGRALALGVFALHFIGTQAWTAVFFGMQDMTAGLAVLGYGVVSLLVALPLIWRVRRNAGLLLLPYLAWLCFASALNYQFIAANPDGGQRGGSGAETRVEL</sequence>
<dbReference type="AlphaFoldDB" id="A0A1M7S1E1"/>
<dbReference type="PIRSF" id="PIRSF005859">
    <property type="entry name" value="PBR"/>
    <property type="match status" value="1"/>
</dbReference>
<evidence type="ECO:0000313" key="8">
    <source>
        <dbReference type="Proteomes" id="UP000184391"/>
    </source>
</evidence>
<dbReference type="GO" id="GO:0016020">
    <property type="term" value="C:membrane"/>
    <property type="evidence" value="ECO:0007669"/>
    <property type="project" value="UniProtKB-SubCell"/>
</dbReference>
<evidence type="ECO:0000256" key="6">
    <source>
        <dbReference type="SAM" id="Phobius"/>
    </source>
</evidence>
<dbReference type="InterPro" id="IPR004307">
    <property type="entry name" value="TspO_MBR"/>
</dbReference>
<keyword evidence="8" id="KW-1185">Reference proteome</keyword>
<evidence type="ECO:0000313" key="7">
    <source>
        <dbReference type="EMBL" id="SHN52281.1"/>
    </source>
</evidence>
<feature type="transmembrane region" description="Helical" evidence="6">
    <location>
        <begin position="141"/>
        <end position="162"/>
    </location>
</feature>
<dbReference type="Gene3D" id="1.20.1260.100">
    <property type="entry name" value="TspO/MBR protein"/>
    <property type="match status" value="1"/>
</dbReference>
<comment type="subcellular location">
    <subcellularLocation>
        <location evidence="1">Membrane</location>
        <topology evidence="1">Multi-pass membrane protein</topology>
    </subcellularLocation>
</comment>
<dbReference type="CDD" id="cd15904">
    <property type="entry name" value="TSPO_MBR"/>
    <property type="match status" value="1"/>
</dbReference>
<comment type="similarity">
    <text evidence="2">Belongs to the TspO/BZRP family.</text>
</comment>
<organism evidence="7 8">
    <name type="scientific">Erythrobacter sanguineus</name>
    <dbReference type="NCBI Taxonomy" id="198312"/>
    <lineage>
        <taxon>Bacteria</taxon>
        <taxon>Pseudomonadati</taxon>
        <taxon>Pseudomonadota</taxon>
        <taxon>Alphaproteobacteria</taxon>
        <taxon>Sphingomonadales</taxon>
        <taxon>Erythrobacteraceae</taxon>
        <taxon>Erythrobacter/Porphyrobacter group</taxon>
        <taxon>Erythrobacter</taxon>
    </lineage>
</organism>
<evidence type="ECO:0000256" key="5">
    <source>
        <dbReference type="ARBA" id="ARBA00023136"/>
    </source>
</evidence>
<dbReference type="Proteomes" id="UP000184391">
    <property type="component" value="Unassembled WGS sequence"/>
</dbReference>
<dbReference type="STRING" id="198312.SAMN02745193_00742"/>
<evidence type="ECO:0000256" key="2">
    <source>
        <dbReference type="ARBA" id="ARBA00007524"/>
    </source>
</evidence>
<protein>
    <submittedName>
        <fullName evidence="7">TspO and MBR related proteins</fullName>
    </submittedName>
</protein>